<organism evidence="3 4">
    <name type="scientific">Lolium multiflorum</name>
    <name type="common">Italian ryegrass</name>
    <name type="synonym">Lolium perenne subsp. multiflorum</name>
    <dbReference type="NCBI Taxonomy" id="4521"/>
    <lineage>
        <taxon>Eukaryota</taxon>
        <taxon>Viridiplantae</taxon>
        <taxon>Streptophyta</taxon>
        <taxon>Embryophyta</taxon>
        <taxon>Tracheophyta</taxon>
        <taxon>Spermatophyta</taxon>
        <taxon>Magnoliopsida</taxon>
        <taxon>Liliopsida</taxon>
        <taxon>Poales</taxon>
        <taxon>Poaceae</taxon>
        <taxon>BOP clade</taxon>
        <taxon>Pooideae</taxon>
        <taxon>Poodae</taxon>
        <taxon>Poeae</taxon>
        <taxon>Poeae Chloroplast Group 2 (Poeae type)</taxon>
        <taxon>Loliodinae</taxon>
        <taxon>Loliinae</taxon>
        <taxon>Lolium</taxon>
    </lineage>
</organism>
<evidence type="ECO:0000313" key="4">
    <source>
        <dbReference type="Proteomes" id="UP001231189"/>
    </source>
</evidence>
<dbReference type="Gene3D" id="1.20.1280.50">
    <property type="match status" value="1"/>
</dbReference>
<dbReference type="SUPFAM" id="SSF81383">
    <property type="entry name" value="F-box domain"/>
    <property type="match status" value="1"/>
</dbReference>
<dbReference type="NCBIfam" id="TIGR01640">
    <property type="entry name" value="F_box_assoc_1"/>
    <property type="match status" value="1"/>
</dbReference>
<dbReference type="PANTHER" id="PTHR31111:SF136">
    <property type="entry name" value="F-BOX ASSOCIATED DOMAIN-CONTAINING PROTEIN"/>
    <property type="match status" value="1"/>
</dbReference>
<dbReference type="PANTHER" id="PTHR31111">
    <property type="entry name" value="BNAA05G37150D PROTEIN-RELATED"/>
    <property type="match status" value="1"/>
</dbReference>
<dbReference type="Pfam" id="PF08268">
    <property type="entry name" value="FBA_3"/>
    <property type="match status" value="1"/>
</dbReference>
<dbReference type="InterPro" id="IPR036047">
    <property type="entry name" value="F-box-like_dom_sf"/>
</dbReference>
<accession>A0AAD8WRI2</accession>
<dbReference type="InterPro" id="IPR013187">
    <property type="entry name" value="F-box-assoc_dom_typ3"/>
</dbReference>
<evidence type="ECO:0000259" key="2">
    <source>
        <dbReference type="Pfam" id="PF08268"/>
    </source>
</evidence>
<evidence type="ECO:0008006" key="5">
    <source>
        <dbReference type="Google" id="ProtNLM"/>
    </source>
</evidence>
<feature type="domain" description="F-box" evidence="1">
    <location>
        <begin position="12"/>
        <end position="45"/>
    </location>
</feature>
<dbReference type="InterPro" id="IPR001810">
    <property type="entry name" value="F-box_dom"/>
</dbReference>
<dbReference type="InterPro" id="IPR011043">
    <property type="entry name" value="Gal_Oxase/kelch_b-propeller"/>
</dbReference>
<keyword evidence="4" id="KW-1185">Reference proteome</keyword>
<reference evidence="3" key="1">
    <citation type="submission" date="2023-07" db="EMBL/GenBank/DDBJ databases">
        <title>A chromosome-level genome assembly of Lolium multiflorum.</title>
        <authorList>
            <person name="Chen Y."/>
            <person name="Copetti D."/>
            <person name="Kolliker R."/>
            <person name="Studer B."/>
        </authorList>
    </citation>
    <scope>NUCLEOTIDE SEQUENCE</scope>
    <source>
        <strain evidence="3">02402/16</strain>
        <tissue evidence="3">Leaf</tissue>
    </source>
</reference>
<evidence type="ECO:0000259" key="1">
    <source>
        <dbReference type="Pfam" id="PF00646"/>
    </source>
</evidence>
<dbReference type="SUPFAM" id="SSF50965">
    <property type="entry name" value="Galactose oxidase, central domain"/>
    <property type="match status" value="1"/>
</dbReference>
<sequence>MAPNPLPPPSADVFFEILSWLPLRSLSLSRCVCTSWRVIISNPAFVAVHRSRAQPLIIAATDSDDRATMSTLQIMDMEGDIARVLDLCRFWKFRASLDSLVLFTCRLEYHPRSVRVLDLATGEVVASSPRADGEADHDSRLTTRFGFGRAARSGALKVIRIVFHVVSSRCSLTCQVLKLGDNGDSRWMATRPPPDMLGDSRDGVLVNGVLHFLSICMGDVLSFDLESEEWKTIHGPLRDVGPWEKIGLAELNGVLCITLAKKHTVNLWLLTDVNKNEWVEAYTVSVDGVVDFLPLRVMRPAGKLLFYHRRDYRSAAGLHVYDPRSGECTFVKKVQTGIVARIGLCSSCLDPRLRGQP</sequence>
<dbReference type="EMBL" id="JAUUTY010000003">
    <property type="protein sequence ID" value="KAK1669385.1"/>
    <property type="molecule type" value="Genomic_DNA"/>
</dbReference>
<comment type="caution">
    <text evidence="3">The sequence shown here is derived from an EMBL/GenBank/DDBJ whole genome shotgun (WGS) entry which is preliminary data.</text>
</comment>
<gene>
    <name evidence="3" type="ORF">QYE76_057544</name>
</gene>
<dbReference type="Pfam" id="PF00646">
    <property type="entry name" value="F-box"/>
    <property type="match status" value="1"/>
</dbReference>
<dbReference type="InterPro" id="IPR017451">
    <property type="entry name" value="F-box-assoc_interact_dom"/>
</dbReference>
<evidence type="ECO:0000313" key="3">
    <source>
        <dbReference type="EMBL" id="KAK1669385.1"/>
    </source>
</evidence>
<name>A0AAD8WRI2_LOLMU</name>
<feature type="domain" description="F-box associated beta-propeller type 3" evidence="2">
    <location>
        <begin position="155"/>
        <end position="328"/>
    </location>
</feature>
<protein>
    <recommendedName>
        <fullName evidence="5">F-box domain-containing protein</fullName>
    </recommendedName>
</protein>
<dbReference type="Proteomes" id="UP001231189">
    <property type="component" value="Unassembled WGS sequence"/>
</dbReference>
<proteinExistence type="predicted"/>
<dbReference type="AlphaFoldDB" id="A0AAD8WRI2"/>